<feature type="transmembrane region" description="Helical" evidence="1">
    <location>
        <begin position="212"/>
        <end position="234"/>
    </location>
</feature>
<dbReference type="Proteomes" id="UP000470926">
    <property type="component" value="Unassembled WGS sequence"/>
</dbReference>
<gene>
    <name evidence="3" type="ORF">GA542_08580</name>
</gene>
<evidence type="ECO:0000313" key="4">
    <source>
        <dbReference type="Proteomes" id="UP000470926"/>
    </source>
</evidence>
<organism evidence="3 4">
    <name type="scientific">Bifidobacterium adolescentis</name>
    <dbReference type="NCBI Taxonomy" id="1680"/>
    <lineage>
        <taxon>Bacteria</taxon>
        <taxon>Bacillati</taxon>
        <taxon>Actinomycetota</taxon>
        <taxon>Actinomycetes</taxon>
        <taxon>Bifidobacteriales</taxon>
        <taxon>Bifidobacteriaceae</taxon>
        <taxon>Bifidobacterium</taxon>
    </lineage>
</organism>
<accession>A0A6I0VA08</accession>
<feature type="transmembrane region" description="Helical" evidence="1">
    <location>
        <begin position="254"/>
        <end position="272"/>
    </location>
</feature>
<protein>
    <submittedName>
        <fullName evidence="3">Acyltransferase</fullName>
    </submittedName>
</protein>
<evidence type="ECO:0000256" key="1">
    <source>
        <dbReference type="SAM" id="Phobius"/>
    </source>
</evidence>
<reference evidence="3 4" key="1">
    <citation type="journal article" date="2019" name="Nat. Med.">
        <title>A library of human gut bacterial isolates paired with longitudinal multiomics data enables mechanistic microbiome research.</title>
        <authorList>
            <person name="Poyet M."/>
            <person name="Groussin M."/>
            <person name="Gibbons S.M."/>
            <person name="Avila-Pacheco J."/>
            <person name="Jiang X."/>
            <person name="Kearney S.M."/>
            <person name="Perrotta A.R."/>
            <person name="Berdy B."/>
            <person name="Zhao S."/>
            <person name="Lieberman T.D."/>
            <person name="Swanson P.K."/>
            <person name="Smith M."/>
            <person name="Roesemann S."/>
            <person name="Alexander J.E."/>
            <person name="Rich S.A."/>
            <person name="Livny J."/>
            <person name="Vlamakis H."/>
            <person name="Clish C."/>
            <person name="Bullock K."/>
            <person name="Deik A."/>
            <person name="Scott J."/>
            <person name="Pierce K.A."/>
            <person name="Xavier R.J."/>
            <person name="Alm E.J."/>
        </authorList>
    </citation>
    <scope>NUCLEOTIDE SEQUENCE [LARGE SCALE GENOMIC DNA]</scope>
    <source>
        <strain evidence="3 4">BIOML-A26</strain>
    </source>
</reference>
<name>A0A6I0VA08_BIFAD</name>
<feature type="transmembrane region" description="Helical" evidence="1">
    <location>
        <begin position="183"/>
        <end position="200"/>
    </location>
</feature>
<feature type="transmembrane region" description="Helical" evidence="1">
    <location>
        <begin position="49"/>
        <end position="74"/>
    </location>
</feature>
<sequence>MSEPSLGRIQRNSSIELLRIIAILMIVLHHASVHSTLDVWSQPFCLKRLFFQLCNSISGEVGNALFLLISVWFLADRRIMVRDACKKIWILERELLFWSIAILIAQIIWNPVQVDYNSVLNAFFPISRNVWWYATSYALFLAILPFLSEGLRKLGQKLHAQCCIVMFVIGGLLNFIPGSSLNIGNNVLGFMYVWILFSYYRWYMERVTVKAAGIIAVTGLVVVLFWNTLMAFFWRGDGGLQSMFSEPVGRIWSLPVLMISFGLFSLCSEITFHNRAINAVASAAFGVYLITDHQYVRNILWTQLFNAEYFYNSRYAILHLLAVASATYAIASALDMIRNTLFSFTIDRHRGACFDKLWMKGTKAVKTYFQAPDNGKGSNGNAM</sequence>
<feature type="domain" description="Acyltransferase 3" evidence="2">
    <location>
        <begin position="13"/>
        <end position="331"/>
    </location>
</feature>
<evidence type="ECO:0000313" key="3">
    <source>
        <dbReference type="EMBL" id="KAB6029257.1"/>
    </source>
</evidence>
<dbReference type="EMBL" id="WDFR01000004">
    <property type="protein sequence ID" value="KAB6029257.1"/>
    <property type="molecule type" value="Genomic_DNA"/>
</dbReference>
<feature type="transmembrane region" description="Helical" evidence="1">
    <location>
        <begin position="316"/>
        <end position="334"/>
    </location>
</feature>
<keyword evidence="1" id="KW-0472">Membrane</keyword>
<dbReference type="AlphaFoldDB" id="A0A6I0VA08"/>
<proteinExistence type="predicted"/>
<feature type="transmembrane region" description="Helical" evidence="1">
    <location>
        <begin position="95"/>
        <end position="112"/>
    </location>
</feature>
<keyword evidence="1" id="KW-0812">Transmembrane</keyword>
<dbReference type="GO" id="GO:0016747">
    <property type="term" value="F:acyltransferase activity, transferring groups other than amino-acyl groups"/>
    <property type="evidence" value="ECO:0007669"/>
    <property type="project" value="InterPro"/>
</dbReference>
<keyword evidence="3" id="KW-0808">Transferase</keyword>
<comment type="caution">
    <text evidence="3">The sequence shown here is derived from an EMBL/GenBank/DDBJ whole genome shotgun (WGS) entry which is preliminary data.</text>
</comment>
<keyword evidence="1" id="KW-1133">Transmembrane helix</keyword>
<keyword evidence="3" id="KW-0012">Acyltransferase</keyword>
<dbReference type="Pfam" id="PF01757">
    <property type="entry name" value="Acyl_transf_3"/>
    <property type="match status" value="1"/>
</dbReference>
<dbReference type="InterPro" id="IPR002656">
    <property type="entry name" value="Acyl_transf_3_dom"/>
</dbReference>
<evidence type="ECO:0000259" key="2">
    <source>
        <dbReference type="Pfam" id="PF01757"/>
    </source>
</evidence>
<feature type="transmembrane region" description="Helical" evidence="1">
    <location>
        <begin position="17"/>
        <end position="37"/>
    </location>
</feature>
<feature type="transmembrane region" description="Helical" evidence="1">
    <location>
        <begin position="132"/>
        <end position="151"/>
    </location>
</feature>
<feature type="transmembrane region" description="Helical" evidence="1">
    <location>
        <begin position="158"/>
        <end position="177"/>
    </location>
</feature>